<proteinExistence type="inferred from homology"/>
<dbReference type="InterPro" id="IPR031972">
    <property type="entry name" value="CSRNP_N"/>
</dbReference>
<evidence type="ECO:0000313" key="12">
    <source>
        <dbReference type="Proteomes" id="UP000694428"/>
    </source>
</evidence>
<feature type="region of interest" description="Disordered" evidence="9">
    <location>
        <begin position="464"/>
        <end position="535"/>
    </location>
</feature>
<keyword evidence="8" id="KW-0539">Nucleus</keyword>
<evidence type="ECO:0000256" key="8">
    <source>
        <dbReference type="ARBA" id="ARBA00023242"/>
    </source>
</evidence>
<keyword evidence="5" id="KW-0238">DNA-binding</keyword>
<sequence>MLSQALSFWDRSCSRSAMPVVLHLDGRWQHKEVPPAHGVPQLHAIPMDAIASGRLKRKFEDADVGSPASNSDDEISNSDSADSCDSVNPSSSSGFIPTSILKRQKQLRRKNVRFDQVTVYYFARRQGFTSVPSQGGSSLGMAPRHNSVRSYTLCEFAQEQEVNHREILREHLKEEKLHAKKMKLTKNGTVESEEAEGLTLEDISDDDIDVENVEVDDYFFLQPLPTKQRRALLRASGVHRIDAEEKQELRAIRLSREECGCDCRLYCDPEACACSQAGIKCQVDRMSFPCGCSRDGCGNMAGRIEFNPIRVRTHYLHTIMKLELENKRQGARPGDEELQGSGNAWPPGTQPPETQDFQEFMAENETAVMHLQTAEELERLKAEEDSSGGSGVESVGVCILEEPLAVPEALCPGLAAPILIQAQLPPGSSVLCFADGAEQPAATQPYLNAAPLLYYQVEPRSVLGPKGESGAEECPRDTGTVPTAPTVPCSRAAPAPSKGEGVKGAGPEGAQSCAASLGPTAPHEAPGPEEPPQGV</sequence>
<evidence type="ECO:0000256" key="6">
    <source>
        <dbReference type="ARBA" id="ARBA00023159"/>
    </source>
</evidence>
<keyword evidence="4" id="KW-0805">Transcription regulation</keyword>
<feature type="domain" description="Cysteine/serine-rich nuclear protein N-terminal" evidence="10">
    <location>
        <begin position="108"/>
        <end position="326"/>
    </location>
</feature>
<dbReference type="PANTHER" id="PTHR13580:SF6">
    <property type="entry name" value="CYSTEINE_SERINE-RICH NUCLEAR PROTEIN 2"/>
    <property type="match status" value="1"/>
</dbReference>
<dbReference type="AlphaFoldDB" id="A0A8C9G2B6"/>
<protein>
    <submittedName>
        <fullName evidence="11">Cysteine and serine rich nuclear protein 2</fullName>
    </submittedName>
</protein>
<dbReference type="Pfam" id="PF16019">
    <property type="entry name" value="CSRNP_N"/>
    <property type="match status" value="1"/>
</dbReference>
<feature type="region of interest" description="Disordered" evidence="9">
    <location>
        <begin position="326"/>
        <end position="355"/>
    </location>
</feature>
<keyword evidence="7" id="KW-0804">Transcription</keyword>
<organism evidence="11 12">
    <name type="scientific">Pavo cristatus</name>
    <name type="common">Indian peafowl</name>
    <name type="synonym">Blue peafowl</name>
    <dbReference type="NCBI Taxonomy" id="9049"/>
    <lineage>
        <taxon>Eukaryota</taxon>
        <taxon>Metazoa</taxon>
        <taxon>Chordata</taxon>
        <taxon>Craniata</taxon>
        <taxon>Vertebrata</taxon>
        <taxon>Euteleostomi</taxon>
        <taxon>Archelosauria</taxon>
        <taxon>Archosauria</taxon>
        <taxon>Dinosauria</taxon>
        <taxon>Saurischia</taxon>
        <taxon>Theropoda</taxon>
        <taxon>Coelurosauria</taxon>
        <taxon>Aves</taxon>
        <taxon>Neognathae</taxon>
        <taxon>Galloanserae</taxon>
        <taxon>Galliformes</taxon>
        <taxon>Phasianidae</taxon>
        <taxon>Phasianinae</taxon>
        <taxon>Pavo</taxon>
    </lineage>
</organism>
<evidence type="ECO:0000256" key="2">
    <source>
        <dbReference type="ARBA" id="ARBA00008548"/>
    </source>
</evidence>
<evidence type="ECO:0000256" key="9">
    <source>
        <dbReference type="SAM" id="MobiDB-lite"/>
    </source>
</evidence>
<dbReference type="PRINTS" id="PR02031">
    <property type="entry name" value="CYSSERRICHNP"/>
</dbReference>
<feature type="region of interest" description="Disordered" evidence="9">
    <location>
        <begin position="60"/>
        <end position="92"/>
    </location>
</feature>
<keyword evidence="6" id="KW-0010">Activator</keyword>
<evidence type="ECO:0000313" key="11">
    <source>
        <dbReference type="Ensembl" id="ENSPSTP00000023726.1"/>
    </source>
</evidence>
<evidence type="ECO:0000259" key="10">
    <source>
        <dbReference type="Pfam" id="PF16019"/>
    </source>
</evidence>
<evidence type="ECO:0000256" key="5">
    <source>
        <dbReference type="ARBA" id="ARBA00023125"/>
    </source>
</evidence>
<reference evidence="11" key="2">
    <citation type="submission" date="2025-09" db="UniProtKB">
        <authorList>
            <consortium name="Ensembl"/>
        </authorList>
    </citation>
    <scope>IDENTIFICATION</scope>
</reference>
<dbReference type="Ensembl" id="ENSPSTT00000024970.1">
    <property type="protein sequence ID" value="ENSPSTP00000023726.1"/>
    <property type="gene ID" value="ENSPSTG00000017494.1"/>
</dbReference>
<comment type="similarity">
    <text evidence="2">Belongs to the AXUD1 family.</text>
</comment>
<feature type="compositionally biased region" description="Low complexity" evidence="9">
    <location>
        <begin position="77"/>
        <end position="92"/>
    </location>
</feature>
<dbReference type="InterPro" id="IPR023260">
    <property type="entry name" value="Cys/Ser-rich_nuc_prot"/>
</dbReference>
<name>A0A8C9G2B6_PAVCR</name>
<evidence type="ECO:0000256" key="1">
    <source>
        <dbReference type="ARBA" id="ARBA00004123"/>
    </source>
</evidence>
<dbReference type="GO" id="GO:0006915">
    <property type="term" value="P:apoptotic process"/>
    <property type="evidence" value="ECO:0007669"/>
    <property type="project" value="UniProtKB-KW"/>
</dbReference>
<evidence type="ECO:0000256" key="7">
    <source>
        <dbReference type="ARBA" id="ARBA00023163"/>
    </source>
</evidence>
<evidence type="ECO:0000256" key="4">
    <source>
        <dbReference type="ARBA" id="ARBA00023015"/>
    </source>
</evidence>
<accession>A0A8C9G2B6</accession>
<comment type="subcellular location">
    <subcellularLocation>
        <location evidence="1">Nucleus</location>
    </subcellularLocation>
</comment>
<dbReference type="GO" id="GO:0043565">
    <property type="term" value="F:sequence-specific DNA binding"/>
    <property type="evidence" value="ECO:0007669"/>
    <property type="project" value="TreeGrafter"/>
</dbReference>
<dbReference type="PANTHER" id="PTHR13580">
    <property type="entry name" value="TGF-BETA INDUCED APOPTOSIS PROTEIN"/>
    <property type="match status" value="1"/>
</dbReference>
<dbReference type="Proteomes" id="UP000694428">
    <property type="component" value="Unplaced"/>
</dbReference>
<evidence type="ECO:0000256" key="3">
    <source>
        <dbReference type="ARBA" id="ARBA00022703"/>
    </source>
</evidence>
<keyword evidence="3" id="KW-0053">Apoptosis</keyword>
<dbReference type="GO" id="GO:0000981">
    <property type="term" value="F:DNA-binding transcription factor activity, RNA polymerase II-specific"/>
    <property type="evidence" value="ECO:0007669"/>
    <property type="project" value="TreeGrafter"/>
</dbReference>
<keyword evidence="12" id="KW-1185">Reference proteome</keyword>
<reference evidence="11" key="1">
    <citation type="submission" date="2025-08" db="UniProtKB">
        <authorList>
            <consortium name="Ensembl"/>
        </authorList>
    </citation>
    <scope>IDENTIFICATION</scope>
</reference>
<dbReference type="GO" id="GO:0005634">
    <property type="term" value="C:nucleus"/>
    <property type="evidence" value="ECO:0007669"/>
    <property type="project" value="UniProtKB-SubCell"/>
</dbReference>